<evidence type="ECO:0000256" key="6">
    <source>
        <dbReference type="ARBA" id="ARBA00023049"/>
    </source>
</evidence>
<keyword evidence="4" id="KW-0378">Hydrolase</keyword>
<dbReference type="InterPro" id="IPR007863">
    <property type="entry name" value="Peptidase_M16_C"/>
</dbReference>
<evidence type="ECO:0000259" key="11">
    <source>
        <dbReference type="Pfam" id="PF22456"/>
    </source>
</evidence>
<dbReference type="Pfam" id="PF22456">
    <property type="entry name" value="PqqF-like_C_4"/>
    <property type="match status" value="1"/>
</dbReference>
<dbReference type="FunFam" id="3.30.830.10:FF:000005">
    <property type="entry name" value="nardilysin isoform X1"/>
    <property type="match status" value="1"/>
</dbReference>
<keyword evidence="2" id="KW-0645">Protease</keyword>
<feature type="domain" description="Peptidase M16 N-terminal" evidence="8">
    <location>
        <begin position="90"/>
        <end position="225"/>
    </location>
</feature>
<keyword evidence="3" id="KW-0479">Metal-binding</keyword>
<name>A0A9N8V1V0_FUNMO</name>
<dbReference type="Pfam" id="PF16187">
    <property type="entry name" value="Peptidase_M16_M"/>
    <property type="match status" value="1"/>
</dbReference>
<evidence type="ECO:0000259" key="9">
    <source>
        <dbReference type="Pfam" id="PF05193"/>
    </source>
</evidence>
<evidence type="ECO:0000256" key="4">
    <source>
        <dbReference type="ARBA" id="ARBA00022801"/>
    </source>
</evidence>
<dbReference type="PANTHER" id="PTHR43690">
    <property type="entry name" value="NARDILYSIN"/>
    <property type="match status" value="1"/>
</dbReference>
<dbReference type="InterPro" id="IPR001431">
    <property type="entry name" value="Pept_M16_Zn_BS"/>
</dbReference>
<evidence type="ECO:0000256" key="1">
    <source>
        <dbReference type="ARBA" id="ARBA00007261"/>
    </source>
</evidence>
<dbReference type="GO" id="GO:0043171">
    <property type="term" value="P:peptide catabolic process"/>
    <property type="evidence" value="ECO:0007669"/>
    <property type="project" value="TreeGrafter"/>
</dbReference>
<keyword evidence="6" id="KW-0482">Metalloprotease</keyword>
<dbReference type="Proteomes" id="UP000789375">
    <property type="component" value="Unassembled WGS sequence"/>
</dbReference>
<comment type="caution">
    <text evidence="12">The sequence shown here is derived from an EMBL/GenBank/DDBJ whole genome shotgun (WGS) entry which is preliminary data.</text>
</comment>
<dbReference type="Pfam" id="PF00675">
    <property type="entry name" value="Peptidase_M16"/>
    <property type="match status" value="1"/>
</dbReference>
<organism evidence="12 13">
    <name type="scientific">Funneliformis mosseae</name>
    <name type="common">Endomycorrhizal fungus</name>
    <name type="synonym">Glomus mosseae</name>
    <dbReference type="NCBI Taxonomy" id="27381"/>
    <lineage>
        <taxon>Eukaryota</taxon>
        <taxon>Fungi</taxon>
        <taxon>Fungi incertae sedis</taxon>
        <taxon>Mucoromycota</taxon>
        <taxon>Glomeromycotina</taxon>
        <taxon>Glomeromycetes</taxon>
        <taxon>Glomerales</taxon>
        <taxon>Glomeraceae</taxon>
        <taxon>Funneliformis</taxon>
    </lineage>
</organism>
<dbReference type="EMBL" id="CAJVPP010000015">
    <property type="protein sequence ID" value="CAG8435008.1"/>
    <property type="molecule type" value="Genomic_DNA"/>
</dbReference>
<evidence type="ECO:0000256" key="5">
    <source>
        <dbReference type="ARBA" id="ARBA00022833"/>
    </source>
</evidence>
<dbReference type="AlphaFoldDB" id="A0A9N8V1V0"/>
<evidence type="ECO:0000256" key="3">
    <source>
        <dbReference type="ARBA" id="ARBA00022723"/>
    </source>
</evidence>
<accession>A0A9N8V1V0</accession>
<gene>
    <name evidence="12" type="ORF">FMOSSE_LOCUS187</name>
</gene>
<dbReference type="GO" id="GO:0046872">
    <property type="term" value="F:metal ion binding"/>
    <property type="evidence" value="ECO:0007669"/>
    <property type="project" value="UniProtKB-KW"/>
</dbReference>
<sequence length="987" mass="115965">MTDYSIIEYVAANSILRLANKVFSTFMYYVELMAPNTAKFDNSNGVFSELPPGFVISNDGLHMMFDKEIEKSNNDDRTYKIIRLTNQLEVLIIHDAKTDKAAASMDVNVGSYSDMENLLGLAHFCEHLLFMGTKKYPKENDYGEFLDKHNGSNNAYTDNENTNYHFEVGHEYFEPALDRFAQFFISPLFNADCTDRELKAVDSEFKGYLQNDDWRLYQLQKIHSNPNHPWSKFSVGNLETLKESPMKEGIDTREELIKWYEKHYSANLMKLCILGSDSLDKLTEWVVEKFSDIQNKNIEPFKPVEFPLRKDVELCKIILAKPVMDIHTLNIDIPIPNQIENYKAKAAVYVAHLIGHEGVGSICSLLKKKGWITRIDVESMEYSADFHLMTICIKLTEDGLEHYEDVVEITFQYVEMLRREGPQEWIYKEIRTLNDIHWRFMEKSSESSYTCSLSNRLHKPYTRDRILSSPFKDYEYNPNLIVELLNCLRIENCIIGLASKLLNDLDQKERWFKIEYKYTPVNEELIKKLKNPVIPCELKLCPPNEFIPTNFAVNKLENITPKTRPDIISDGDFHRVWYKKDDKWWIPKAKIDLYFTTPLINLTSSNLVKTVLYLYLFNDAFVEEAYDALLAGIGYSAYVTSDDTIFVNVSGYNDKTLELLELVLKRMKDFVIKPERFKVLKEKLMRRYNNTKLYQPSSLAEIYDRQLFKENYYSAEEQSVILKDISMEDVQSFFPELFKQLFIESFVFGNMEKDDVKVMITMVENIFKPKVLEKYRLVRSRNIRLPQGKKYVCQRDVFDKDELNNAIGYYLQCGDNKDVYVVTRLQIIAQILHEPVFDHLRTKEQLGYSVYSYARFSIGEIGLLINLQSERDSIYLENRIEAFLINAQKIIEEMTEEEYQKQKQSLIDQLLEKEKNMWDESYKYSSQIFYGYCDFYKNINQVKDIKTITKDDVLEFYKIHIHPNRMCFGPSAFPIVPLSTFYDEEML</sequence>
<feature type="domain" description="Peptidase M16 middle/third" evidence="10">
    <location>
        <begin position="438"/>
        <end position="718"/>
    </location>
</feature>
<protein>
    <submittedName>
        <fullName evidence="12">15964_t:CDS:1</fullName>
    </submittedName>
</protein>
<keyword evidence="13" id="KW-1185">Reference proteome</keyword>
<dbReference type="Pfam" id="PF05193">
    <property type="entry name" value="Peptidase_M16_C"/>
    <property type="match status" value="1"/>
</dbReference>
<reference evidence="12" key="1">
    <citation type="submission" date="2021-06" db="EMBL/GenBank/DDBJ databases">
        <authorList>
            <person name="Kallberg Y."/>
            <person name="Tangrot J."/>
            <person name="Rosling A."/>
        </authorList>
    </citation>
    <scope>NUCLEOTIDE SEQUENCE</scope>
    <source>
        <strain evidence="12">87-6 pot B 2015</strain>
    </source>
</reference>
<evidence type="ECO:0000259" key="8">
    <source>
        <dbReference type="Pfam" id="PF00675"/>
    </source>
</evidence>
<dbReference type="PANTHER" id="PTHR43690:SF18">
    <property type="entry name" value="INSULIN-DEGRADING ENZYME-RELATED"/>
    <property type="match status" value="1"/>
</dbReference>
<dbReference type="GO" id="GO:0005829">
    <property type="term" value="C:cytosol"/>
    <property type="evidence" value="ECO:0007669"/>
    <property type="project" value="TreeGrafter"/>
</dbReference>
<dbReference type="SUPFAM" id="SSF63411">
    <property type="entry name" value="LuxS/MPP-like metallohydrolase"/>
    <property type="match status" value="4"/>
</dbReference>
<dbReference type="FunFam" id="3.30.830.10:FF:000004">
    <property type="entry name" value="Putative insulin-degrading enzyme"/>
    <property type="match status" value="1"/>
</dbReference>
<dbReference type="GO" id="GO:0005739">
    <property type="term" value="C:mitochondrion"/>
    <property type="evidence" value="ECO:0007669"/>
    <property type="project" value="TreeGrafter"/>
</dbReference>
<dbReference type="InterPro" id="IPR011765">
    <property type="entry name" value="Pept_M16_N"/>
</dbReference>
<dbReference type="GO" id="GO:0004222">
    <property type="term" value="F:metalloendopeptidase activity"/>
    <property type="evidence" value="ECO:0007669"/>
    <property type="project" value="InterPro"/>
</dbReference>
<keyword evidence="5" id="KW-0862">Zinc</keyword>
<dbReference type="GO" id="GO:0051603">
    <property type="term" value="P:proteolysis involved in protein catabolic process"/>
    <property type="evidence" value="ECO:0007669"/>
    <property type="project" value="TreeGrafter"/>
</dbReference>
<dbReference type="PROSITE" id="PS00143">
    <property type="entry name" value="INSULINASE"/>
    <property type="match status" value="1"/>
</dbReference>
<proteinExistence type="inferred from homology"/>
<evidence type="ECO:0000313" key="13">
    <source>
        <dbReference type="Proteomes" id="UP000789375"/>
    </source>
</evidence>
<dbReference type="InterPro" id="IPR032632">
    <property type="entry name" value="Peptidase_M16_M"/>
</dbReference>
<dbReference type="InterPro" id="IPR011249">
    <property type="entry name" value="Metalloenz_LuxS/M16"/>
</dbReference>
<feature type="domain" description="Coenzyme PQQ synthesis protein F-like C-terminal lobe" evidence="11">
    <location>
        <begin position="828"/>
        <end position="923"/>
    </location>
</feature>
<dbReference type="InterPro" id="IPR054734">
    <property type="entry name" value="PqqF-like_C_4"/>
</dbReference>
<evidence type="ECO:0000256" key="2">
    <source>
        <dbReference type="ARBA" id="ARBA00022670"/>
    </source>
</evidence>
<comment type="similarity">
    <text evidence="1 7">Belongs to the peptidase M16 family.</text>
</comment>
<evidence type="ECO:0000256" key="7">
    <source>
        <dbReference type="RuleBase" id="RU004447"/>
    </source>
</evidence>
<feature type="domain" description="Peptidase M16 C-terminal" evidence="9">
    <location>
        <begin position="252"/>
        <end position="432"/>
    </location>
</feature>
<evidence type="ECO:0000313" key="12">
    <source>
        <dbReference type="EMBL" id="CAG8435008.1"/>
    </source>
</evidence>
<dbReference type="Gene3D" id="3.30.830.10">
    <property type="entry name" value="Metalloenzyme, LuxS/M16 peptidase-like"/>
    <property type="match status" value="4"/>
</dbReference>
<dbReference type="InterPro" id="IPR050626">
    <property type="entry name" value="Peptidase_M16"/>
</dbReference>
<evidence type="ECO:0000259" key="10">
    <source>
        <dbReference type="Pfam" id="PF16187"/>
    </source>
</evidence>
<dbReference type="FunFam" id="3.30.830.10:FF:000003">
    <property type="entry name" value="Insulin-degrading enzyme"/>
    <property type="match status" value="1"/>
</dbReference>